<dbReference type="SUPFAM" id="SSF55874">
    <property type="entry name" value="ATPase domain of HSP90 chaperone/DNA topoisomerase II/histidine kinase"/>
    <property type="match status" value="1"/>
</dbReference>
<dbReference type="Gene3D" id="3.30.565.10">
    <property type="entry name" value="Histidine kinase-like ATPase, C-terminal domain"/>
    <property type="match status" value="1"/>
</dbReference>
<evidence type="ECO:0000256" key="3">
    <source>
        <dbReference type="ARBA" id="ARBA00022679"/>
    </source>
</evidence>
<comment type="catalytic activity">
    <reaction evidence="1">
        <text>ATP + protein L-histidine = ADP + protein N-phospho-L-histidine.</text>
        <dbReference type="EC" id="2.7.13.3"/>
    </reaction>
</comment>
<evidence type="ECO:0000256" key="2">
    <source>
        <dbReference type="ARBA" id="ARBA00012438"/>
    </source>
</evidence>
<feature type="compositionally biased region" description="Low complexity" evidence="7">
    <location>
        <begin position="1"/>
        <end position="20"/>
    </location>
</feature>
<dbReference type="SMART" id="SM00387">
    <property type="entry name" value="HATPase_c"/>
    <property type="match status" value="1"/>
</dbReference>
<evidence type="ECO:0000259" key="8">
    <source>
        <dbReference type="PROSITE" id="PS50109"/>
    </source>
</evidence>
<evidence type="ECO:0000313" key="9">
    <source>
        <dbReference type="EMBL" id="GII21800.1"/>
    </source>
</evidence>
<feature type="domain" description="Histidine kinase" evidence="8">
    <location>
        <begin position="75"/>
        <end position="269"/>
    </location>
</feature>
<evidence type="ECO:0000256" key="5">
    <source>
        <dbReference type="ARBA" id="ARBA00022777"/>
    </source>
</evidence>
<dbReference type="Pfam" id="PF02518">
    <property type="entry name" value="HATPase_c"/>
    <property type="match status" value="1"/>
</dbReference>
<evidence type="ECO:0000256" key="6">
    <source>
        <dbReference type="ARBA" id="ARBA00022840"/>
    </source>
</evidence>
<reference evidence="9" key="1">
    <citation type="submission" date="2021-01" db="EMBL/GenBank/DDBJ databases">
        <title>Whole genome shotgun sequence of Planosporangium mesophilum NBRC 109066.</title>
        <authorList>
            <person name="Komaki H."/>
            <person name="Tamura T."/>
        </authorList>
    </citation>
    <scope>NUCLEOTIDE SEQUENCE</scope>
    <source>
        <strain evidence="9">NBRC 109066</strain>
    </source>
</reference>
<dbReference type="InterPro" id="IPR036890">
    <property type="entry name" value="HATPase_C_sf"/>
</dbReference>
<keyword evidence="5" id="KW-0418">Kinase</keyword>
<dbReference type="Proteomes" id="UP000599074">
    <property type="component" value="Unassembled WGS sequence"/>
</dbReference>
<evidence type="ECO:0000313" key="10">
    <source>
        <dbReference type="Proteomes" id="UP000599074"/>
    </source>
</evidence>
<dbReference type="EMBL" id="BOON01000013">
    <property type="protein sequence ID" value="GII21800.1"/>
    <property type="molecule type" value="Genomic_DNA"/>
</dbReference>
<proteinExistence type="predicted"/>
<evidence type="ECO:0000256" key="7">
    <source>
        <dbReference type="SAM" id="MobiDB-lite"/>
    </source>
</evidence>
<dbReference type="AlphaFoldDB" id="A0A8J3WYZ2"/>
<dbReference type="GO" id="GO:0004673">
    <property type="term" value="F:protein histidine kinase activity"/>
    <property type="evidence" value="ECO:0007669"/>
    <property type="project" value="UniProtKB-EC"/>
</dbReference>
<keyword evidence="10" id="KW-1185">Reference proteome</keyword>
<protein>
    <recommendedName>
        <fullName evidence="2">histidine kinase</fullName>
        <ecNumber evidence="2">2.7.13.3</ecNumber>
    </recommendedName>
</protein>
<dbReference type="GO" id="GO:0005524">
    <property type="term" value="F:ATP binding"/>
    <property type="evidence" value="ECO:0007669"/>
    <property type="project" value="UniProtKB-KW"/>
</dbReference>
<keyword evidence="6" id="KW-0067">ATP-binding</keyword>
<dbReference type="PANTHER" id="PTHR44936:SF10">
    <property type="entry name" value="SENSOR PROTEIN RSTB"/>
    <property type="match status" value="1"/>
</dbReference>
<dbReference type="RefSeq" id="WP_168114123.1">
    <property type="nucleotide sequence ID" value="NZ_BOON01000013.1"/>
</dbReference>
<dbReference type="PROSITE" id="PS50109">
    <property type="entry name" value="HIS_KIN"/>
    <property type="match status" value="1"/>
</dbReference>
<sequence>MGVSESTGGLTGTGVSTVCTNTTAGPPAGLPDVARPGRSAPVAGGLAHGTVSRSRDVEPSADGRLGDRARLRRRQLGHDIRHELATIILLASLLDSAADVGPESRRRARQILDETRWLEQLQRAYEETLGGLNESVPAVAEPIRLDRFAAEVVSAVGLSTSTTIRFRAEETWAYADRLAFWRALRNVIGNAVRAAGPHGHVDVRIYQSAGWTVTQVDDDGPGFGAVPPGTDSLGLSIVREFAVAAGGQVEIRQGSPSGCRVRLRMRAAPPGEARPVPGECDATADL</sequence>
<feature type="region of interest" description="Disordered" evidence="7">
    <location>
        <begin position="1"/>
        <end position="64"/>
    </location>
</feature>
<name>A0A8J3WYZ2_9ACTN</name>
<dbReference type="InterPro" id="IPR003594">
    <property type="entry name" value="HATPase_dom"/>
</dbReference>
<dbReference type="PANTHER" id="PTHR44936">
    <property type="entry name" value="SENSOR PROTEIN CREC"/>
    <property type="match status" value="1"/>
</dbReference>
<dbReference type="InterPro" id="IPR050980">
    <property type="entry name" value="2C_sensor_his_kinase"/>
</dbReference>
<organism evidence="9 10">
    <name type="scientific">Planosporangium mesophilum</name>
    <dbReference type="NCBI Taxonomy" id="689768"/>
    <lineage>
        <taxon>Bacteria</taxon>
        <taxon>Bacillati</taxon>
        <taxon>Actinomycetota</taxon>
        <taxon>Actinomycetes</taxon>
        <taxon>Micromonosporales</taxon>
        <taxon>Micromonosporaceae</taxon>
        <taxon>Planosporangium</taxon>
    </lineage>
</organism>
<dbReference type="EC" id="2.7.13.3" evidence="2"/>
<accession>A0A8J3WYZ2</accession>
<gene>
    <name evidence="9" type="ORF">Pme01_13970</name>
</gene>
<keyword evidence="3" id="KW-0808">Transferase</keyword>
<comment type="caution">
    <text evidence="9">The sequence shown here is derived from an EMBL/GenBank/DDBJ whole genome shotgun (WGS) entry which is preliminary data.</text>
</comment>
<evidence type="ECO:0000256" key="4">
    <source>
        <dbReference type="ARBA" id="ARBA00022741"/>
    </source>
</evidence>
<keyword evidence="4" id="KW-0547">Nucleotide-binding</keyword>
<evidence type="ECO:0000256" key="1">
    <source>
        <dbReference type="ARBA" id="ARBA00000085"/>
    </source>
</evidence>
<dbReference type="InterPro" id="IPR005467">
    <property type="entry name" value="His_kinase_dom"/>
</dbReference>